<organism evidence="1 2">
    <name type="scientific">Daphnia sinensis</name>
    <dbReference type="NCBI Taxonomy" id="1820382"/>
    <lineage>
        <taxon>Eukaryota</taxon>
        <taxon>Metazoa</taxon>
        <taxon>Ecdysozoa</taxon>
        <taxon>Arthropoda</taxon>
        <taxon>Crustacea</taxon>
        <taxon>Branchiopoda</taxon>
        <taxon>Diplostraca</taxon>
        <taxon>Cladocera</taxon>
        <taxon>Anomopoda</taxon>
        <taxon>Daphniidae</taxon>
        <taxon>Daphnia</taxon>
        <taxon>Daphnia similis group</taxon>
    </lineage>
</organism>
<dbReference type="AlphaFoldDB" id="A0AAD5L2K3"/>
<reference evidence="1" key="1">
    <citation type="submission" date="2022-05" db="EMBL/GenBank/DDBJ databases">
        <title>A multi-omics perspective on studying reproductive biology in Daphnia sinensis.</title>
        <authorList>
            <person name="Jia J."/>
        </authorList>
    </citation>
    <scope>NUCLEOTIDE SEQUENCE</scope>
    <source>
        <strain evidence="1">WSL</strain>
    </source>
</reference>
<protein>
    <submittedName>
        <fullName evidence="1">Uncharacterized protein</fullName>
    </submittedName>
</protein>
<dbReference type="InterPro" id="IPR036852">
    <property type="entry name" value="Peptidase_S8/S53_dom_sf"/>
</dbReference>
<dbReference type="Gene3D" id="3.40.50.200">
    <property type="entry name" value="Peptidase S8/S53 domain"/>
    <property type="match status" value="1"/>
</dbReference>
<name>A0AAD5L2K3_9CRUS</name>
<comment type="caution">
    <text evidence="1">The sequence shown here is derived from an EMBL/GenBank/DDBJ whole genome shotgun (WGS) entry which is preliminary data.</text>
</comment>
<gene>
    <name evidence="1" type="ORF">GHT06_004026</name>
</gene>
<evidence type="ECO:0000313" key="1">
    <source>
        <dbReference type="EMBL" id="KAI9549768.1"/>
    </source>
</evidence>
<dbReference type="EMBL" id="WJBH02000273">
    <property type="protein sequence ID" value="KAI9549768.1"/>
    <property type="molecule type" value="Genomic_DNA"/>
</dbReference>
<dbReference type="GO" id="GO:0004252">
    <property type="term" value="F:serine-type endopeptidase activity"/>
    <property type="evidence" value="ECO:0007669"/>
    <property type="project" value="InterPro"/>
</dbReference>
<keyword evidence="2" id="KW-1185">Reference proteome</keyword>
<dbReference type="SUPFAM" id="SSF52743">
    <property type="entry name" value="Subtilisin-like"/>
    <property type="match status" value="1"/>
</dbReference>
<dbReference type="GO" id="GO:0006508">
    <property type="term" value="P:proteolysis"/>
    <property type="evidence" value="ECO:0007669"/>
    <property type="project" value="InterPro"/>
</dbReference>
<accession>A0AAD5L2K3</accession>
<proteinExistence type="predicted"/>
<dbReference type="Proteomes" id="UP000820818">
    <property type="component" value="Unassembled WGS sequence"/>
</dbReference>
<evidence type="ECO:0000313" key="2">
    <source>
        <dbReference type="Proteomes" id="UP000820818"/>
    </source>
</evidence>
<sequence length="230" mass="25223">MEASIAQTPAQRKIFTEEYASRTLKQFGRTAKKEGTIGRKLALEYALKNRIPLRKINIDGSVTELININKFGVPIFYRTYNNNAALSTRASFLNSSGSLGLGLDGENMTIGVWDGGHPRITHQEFRNITGKVTIGEESTPTFTPTLNFHAAHVVGTITASGVLPSAKGMAPKSKVIAFDWNDDFSEAISQAFNGLLVSSHSYGWDPEELRMVVFPLISEPMCTNQHIGMS</sequence>